<dbReference type="AlphaFoldDB" id="A0A7L9QCS4"/>
<dbReference type="PRINTS" id="PR01436">
    <property type="entry name" value="NADHDHGNASE2"/>
</dbReference>
<feature type="domain" description="NADH:quinone oxidoreductase/Mrp antiporter transmembrane" evidence="19">
    <location>
        <begin position="24"/>
        <end position="285"/>
    </location>
</feature>
<dbReference type="EC" id="7.1.1.2" evidence="4 18"/>
<evidence type="ECO:0000256" key="7">
    <source>
        <dbReference type="ARBA" id="ARBA00022660"/>
    </source>
</evidence>
<comment type="catalytic activity">
    <reaction evidence="17 18">
        <text>a ubiquinone + NADH + 5 H(+)(in) = a ubiquinol + NAD(+) + 4 H(+)(out)</text>
        <dbReference type="Rhea" id="RHEA:29091"/>
        <dbReference type="Rhea" id="RHEA-COMP:9565"/>
        <dbReference type="Rhea" id="RHEA-COMP:9566"/>
        <dbReference type="ChEBI" id="CHEBI:15378"/>
        <dbReference type="ChEBI" id="CHEBI:16389"/>
        <dbReference type="ChEBI" id="CHEBI:17976"/>
        <dbReference type="ChEBI" id="CHEBI:57540"/>
        <dbReference type="ChEBI" id="CHEBI:57945"/>
        <dbReference type="EC" id="7.1.1.2"/>
    </reaction>
</comment>
<keyword evidence="6" id="KW-0813">Transport</keyword>
<dbReference type="GO" id="GO:0006120">
    <property type="term" value="P:mitochondrial electron transport, NADH to ubiquinone"/>
    <property type="evidence" value="ECO:0007669"/>
    <property type="project" value="InterPro"/>
</dbReference>
<evidence type="ECO:0000256" key="17">
    <source>
        <dbReference type="ARBA" id="ARBA00049551"/>
    </source>
</evidence>
<dbReference type="InterPro" id="IPR003917">
    <property type="entry name" value="NADH_UbQ_OxRdtase_chain2"/>
</dbReference>
<evidence type="ECO:0000256" key="18">
    <source>
        <dbReference type="RuleBase" id="RU003403"/>
    </source>
</evidence>
<evidence type="ECO:0000256" key="14">
    <source>
        <dbReference type="ARBA" id="ARBA00023075"/>
    </source>
</evidence>
<geneLocation type="mitochondrion" evidence="20"/>
<keyword evidence="16 18" id="KW-0472">Membrane</keyword>
<keyword evidence="11 18" id="KW-0249">Electron transport</keyword>
<comment type="function">
    <text evidence="18">Core subunit of the mitochondrial membrane respiratory chain NADH dehydrogenase (Complex I) which catalyzes electron transfer from NADH through the respiratory chain, using ubiquinone as an electron acceptor. Essential for the catalytic activity and assembly of complex I.</text>
</comment>
<sequence length="341" mass="39103">MTINLKKILFLSSLMMGSFISISSNSWFGVWMGLEMNLLSFIPLMVNDKNMMINESSIKYFIVQALASTMLLFSVLMILMKMPVGMEKKMIPSILISSSLMIKMGAAPFHYWFPEVMKTASWTNCLILMTWQKLAPMTINFLSVMESIVSMITIIVTSIVIGAIGGLNQTYLRQIMAYSSITHVGWMIGAIMINESSWELYFIVYSILSSVMVMMFNKLNLNYLNQLFLSSFPIYNKVSIFLMFFSFLGMPPLLGFIPKWFVIQSALFSFSLPIMIFMLMMSALTLYFYLRLMFSALLLTYPEVKPNLTYYYNPTMNSILNASMMINMIGIFITSILLIFF</sequence>
<keyword evidence="10 18" id="KW-1278">Translocase</keyword>
<evidence type="ECO:0000259" key="19">
    <source>
        <dbReference type="Pfam" id="PF00361"/>
    </source>
</evidence>
<keyword evidence="14 18" id="KW-0830">Ubiquinone</keyword>
<evidence type="ECO:0000256" key="2">
    <source>
        <dbReference type="ARBA" id="ARBA00004448"/>
    </source>
</evidence>
<evidence type="ECO:0000256" key="8">
    <source>
        <dbReference type="ARBA" id="ARBA00022692"/>
    </source>
</evidence>
<evidence type="ECO:0000256" key="9">
    <source>
        <dbReference type="ARBA" id="ARBA00022792"/>
    </source>
</evidence>
<dbReference type="EMBL" id="MK903575">
    <property type="protein sequence ID" value="QOL00764.1"/>
    <property type="molecule type" value="Genomic_DNA"/>
</dbReference>
<feature type="transmembrane region" description="Helical" evidence="18">
    <location>
        <begin position="58"/>
        <end position="79"/>
    </location>
</feature>
<evidence type="ECO:0000256" key="5">
    <source>
        <dbReference type="ARBA" id="ARBA00021008"/>
    </source>
</evidence>
<comment type="similarity">
    <text evidence="3 18">Belongs to the complex I subunit 2 family.</text>
</comment>
<evidence type="ECO:0000256" key="10">
    <source>
        <dbReference type="ARBA" id="ARBA00022967"/>
    </source>
</evidence>
<name>A0A7L9QCS4_9ORTH</name>
<keyword evidence="8 18" id="KW-0812">Transmembrane</keyword>
<protein>
    <recommendedName>
        <fullName evidence="5 18">NADH-ubiquinone oxidoreductase chain 2</fullName>
        <ecNumber evidence="4 18">7.1.1.2</ecNumber>
    </recommendedName>
</protein>
<evidence type="ECO:0000256" key="15">
    <source>
        <dbReference type="ARBA" id="ARBA00023128"/>
    </source>
</evidence>
<keyword evidence="15 18" id="KW-0496">Mitochondrion</keyword>
<feature type="transmembrane region" description="Helical" evidence="18">
    <location>
        <begin position="239"/>
        <end position="262"/>
    </location>
</feature>
<feature type="transmembrane region" description="Helical" evidence="18">
    <location>
        <begin position="9"/>
        <end position="34"/>
    </location>
</feature>
<dbReference type="Pfam" id="PF00361">
    <property type="entry name" value="Proton_antipo_M"/>
    <property type="match status" value="1"/>
</dbReference>
<evidence type="ECO:0000256" key="4">
    <source>
        <dbReference type="ARBA" id="ARBA00012944"/>
    </source>
</evidence>
<keyword evidence="13 18" id="KW-0520">NAD</keyword>
<evidence type="ECO:0000256" key="16">
    <source>
        <dbReference type="ARBA" id="ARBA00023136"/>
    </source>
</evidence>
<evidence type="ECO:0000256" key="3">
    <source>
        <dbReference type="ARBA" id="ARBA00007012"/>
    </source>
</evidence>
<proteinExistence type="inferred from homology"/>
<accession>A0A7L9QCS4</accession>
<feature type="transmembrane region" description="Helical" evidence="18">
    <location>
        <begin position="274"/>
        <end position="299"/>
    </location>
</feature>
<evidence type="ECO:0000256" key="11">
    <source>
        <dbReference type="ARBA" id="ARBA00022982"/>
    </source>
</evidence>
<reference evidence="20" key="1">
    <citation type="journal article" date="2020" name="Mol. Phylogenet. Evol.">
        <title>Evolutionary rates of and selective constraints on the mitochondrial genomes of Orthoptera insects with different wing types.</title>
        <authorList>
            <person name="Chang H."/>
            <person name="Qiu Z."/>
            <person name="Yuan H."/>
            <person name="Wang X."/>
            <person name="Li X."/>
            <person name="Sun H."/>
            <person name="Guo X."/>
            <person name="Lu Y."/>
            <person name="Feng X."/>
            <person name="Majid M."/>
            <person name="Huang Y."/>
        </authorList>
    </citation>
    <scope>NUCLEOTIDE SEQUENCE</scope>
</reference>
<dbReference type="GO" id="GO:0005743">
    <property type="term" value="C:mitochondrial inner membrane"/>
    <property type="evidence" value="ECO:0007669"/>
    <property type="project" value="UniProtKB-SubCell"/>
</dbReference>
<comment type="subcellular location">
    <subcellularLocation>
        <location evidence="2 18">Mitochondrion inner membrane</location>
        <topology evidence="2 18">Multi-pass membrane protein</topology>
    </subcellularLocation>
</comment>
<organism evidence="20">
    <name type="scientific">Xya japonica</name>
    <dbReference type="NCBI Taxonomy" id="1661859"/>
    <lineage>
        <taxon>Eukaryota</taxon>
        <taxon>Metazoa</taxon>
        <taxon>Ecdysozoa</taxon>
        <taxon>Arthropoda</taxon>
        <taxon>Hexapoda</taxon>
        <taxon>Insecta</taxon>
        <taxon>Pterygota</taxon>
        <taxon>Neoptera</taxon>
        <taxon>Polyneoptera</taxon>
        <taxon>Orthoptera</taxon>
        <taxon>Caelifera</taxon>
        <taxon>Tridactylidea</taxon>
        <taxon>Tridactyloidea</taxon>
        <taxon>Tridactylidae</taxon>
        <taxon>Xya</taxon>
    </lineage>
</organism>
<comment type="function">
    <text evidence="1">Core subunit of the mitochondrial membrane respiratory chain NADH dehydrogenase (Complex I) that is believed to belong to the minimal assembly required for catalysis. Complex I functions in the transfer of electrons from NADH to the respiratory chain. The immediate electron acceptor for the enzyme is believed to be ubiquinone.</text>
</comment>
<dbReference type="InterPro" id="IPR050175">
    <property type="entry name" value="Complex_I_Subunit_2"/>
</dbReference>
<evidence type="ECO:0000256" key="13">
    <source>
        <dbReference type="ARBA" id="ARBA00023027"/>
    </source>
</evidence>
<keyword evidence="7 18" id="KW-0679">Respiratory chain</keyword>
<evidence type="ECO:0000313" key="20">
    <source>
        <dbReference type="EMBL" id="QOL00764.1"/>
    </source>
</evidence>
<dbReference type="PANTHER" id="PTHR46552:SF1">
    <property type="entry name" value="NADH-UBIQUINONE OXIDOREDUCTASE CHAIN 2"/>
    <property type="match status" value="1"/>
</dbReference>
<evidence type="ECO:0000256" key="12">
    <source>
        <dbReference type="ARBA" id="ARBA00022989"/>
    </source>
</evidence>
<dbReference type="InterPro" id="IPR001750">
    <property type="entry name" value="ND/Mrp_TM"/>
</dbReference>
<gene>
    <name evidence="20" type="primary">ND2</name>
</gene>
<dbReference type="GO" id="GO:0008137">
    <property type="term" value="F:NADH dehydrogenase (ubiquinone) activity"/>
    <property type="evidence" value="ECO:0007669"/>
    <property type="project" value="UniProtKB-EC"/>
</dbReference>
<feature type="transmembrane region" description="Helical" evidence="18">
    <location>
        <begin position="200"/>
        <end position="219"/>
    </location>
</feature>
<feature type="transmembrane region" description="Helical" evidence="18">
    <location>
        <begin position="319"/>
        <end position="340"/>
    </location>
</feature>
<keyword evidence="9 18" id="KW-0999">Mitochondrion inner membrane</keyword>
<feature type="transmembrane region" description="Helical" evidence="18">
    <location>
        <begin position="148"/>
        <end position="169"/>
    </location>
</feature>
<keyword evidence="12 18" id="KW-1133">Transmembrane helix</keyword>
<evidence type="ECO:0000256" key="6">
    <source>
        <dbReference type="ARBA" id="ARBA00022448"/>
    </source>
</evidence>
<feature type="transmembrane region" description="Helical" evidence="18">
    <location>
        <begin position="91"/>
        <end position="113"/>
    </location>
</feature>
<dbReference type="PANTHER" id="PTHR46552">
    <property type="entry name" value="NADH-UBIQUINONE OXIDOREDUCTASE CHAIN 2"/>
    <property type="match status" value="1"/>
</dbReference>
<evidence type="ECO:0000256" key="1">
    <source>
        <dbReference type="ARBA" id="ARBA00003257"/>
    </source>
</evidence>